<dbReference type="NCBIfam" id="NF040785">
    <property type="entry name" value="CD3324_fam"/>
    <property type="match status" value="1"/>
</dbReference>
<dbReference type="Pfam" id="PF08765">
    <property type="entry name" value="Mor"/>
    <property type="match status" value="1"/>
</dbReference>
<dbReference type="EMBL" id="MRTP01000027">
    <property type="protein sequence ID" value="OMF44236.1"/>
    <property type="molecule type" value="Genomic_DNA"/>
</dbReference>
<name>A0A1R1DXI9_9BACL</name>
<dbReference type="STRING" id="297318.BK138_35010"/>
<proteinExistence type="predicted"/>
<dbReference type="AlphaFoldDB" id="A0A1R1DXI9"/>
<dbReference type="PANTHER" id="PTHR37812:SF1">
    <property type="entry name" value="MU-LIKE PROPHAGE FLUMU PROTEIN C"/>
    <property type="match status" value="1"/>
</dbReference>
<dbReference type="PANTHER" id="PTHR37812">
    <property type="entry name" value="MU-LIKE PROPHAGE FLUMU PROTEIN C"/>
    <property type="match status" value="1"/>
</dbReference>
<dbReference type="InterPro" id="IPR014875">
    <property type="entry name" value="Mor_transcription_activator"/>
</dbReference>
<sequence length="104" mass="12114">MNYKNGRDVLPPSLLKELQKHIEGELIYIPKRSNERVGWGVNSGTRQMIERRNEEIFALHCQGHSIEYLKQAFHLSQESIRKVIFKKRSEHAADASKQKVSARQ</sequence>
<dbReference type="InterPro" id="IPR052411">
    <property type="entry name" value="c-mor_Regulatory_Protein"/>
</dbReference>
<dbReference type="InterPro" id="IPR009057">
    <property type="entry name" value="Homeodomain-like_sf"/>
</dbReference>
<accession>A0A1R1DXI9</accession>
<organism evidence="2 3">
    <name type="scientific">Paenibacillus rhizosphaerae</name>
    <dbReference type="NCBI Taxonomy" id="297318"/>
    <lineage>
        <taxon>Bacteria</taxon>
        <taxon>Bacillati</taxon>
        <taxon>Bacillota</taxon>
        <taxon>Bacilli</taxon>
        <taxon>Bacillales</taxon>
        <taxon>Paenibacillaceae</taxon>
        <taxon>Paenibacillus</taxon>
    </lineage>
</organism>
<gene>
    <name evidence="2" type="ORF">BK138_35010</name>
</gene>
<evidence type="ECO:0000259" key="1">
    <source>
        <dbReference type="Pfam" id="PF08765"/>
    </source>
</evidence>
<dbReference type="Proteomes" id="UP000187172">
    <property type="component" value="Unassembled WGS sequence"/>
</dbReference>
<dbReference type="SUPFAM" id="SSF46689">
    <property type="entry name" value="Homeodomain-like"/>
    <property type="match status" value="1"/>
</dbReference>
<dbReference type="RefSeq" id="WP_076177008.1">
    <property type="nucleotide sequence ID" value="NZ_MRTP01000027.1"/>
</dbReference>
<keyword evidence="3" id="KW-1185">Reference proteome</keyword>
<feature type="domain" description="Mor transcription activator" evidence="1">
    <location>
        <begin position="13"/>
        <end position="94"/>
    </location>
</feature>
<reference evidence="2 3" key="1">
    <citation type="submission" date="2016-11" db="EMBL/GenBank/DDBJ databases">
        <title>Paenibacillus species isolates.</title>
        <authorList>
            <person name="Beno S.M."/>
        </authorList>
    </citation>
    <scope>NUCLEOTIDE SEQUENCE [LARGE SCALE GENOMIC DNA]</scope>
    <source>
        <strain evidence="2 3">FSL R5-0378</strain>
    </source>
</reference>
<protein>
    <recommendedName>
        <fullName evidence="1">Mor transcription activator domain-containing protein</fullName>
    </recommendedName>
</protein>
<dbReference type="InterPro" id="IPR049739">
    <property type="entry name" value="YraL-like"/>
</dbReference>
<evidence type="ECO:0000313" key="2">
    <source>
        <dbReference type="EMBL" id="OMF44236.1"/>
    </source>
</evidence>
<comment type="caution">
    <text evidence="2">The sequence shown here is derived from an EMBL/GenBank/DDBJ whole genome shotgun (WGS) entry which is preliminary data.</text>
</comment>
<evidence type="ECO:0000313" key="3">
    <source>
        <dbReference type="Proteomes" id="UP000187172"/>
    </source>
</evidence>